<proteinExistence type="inferred from homology"/>
<dbReference type="PANTHER" id="PTHR11575:SF24">
    <property type="entry name" value="5'-NUCLEOTIDASE"/>
    <property type="match status" value="1"/>
</dbReference>
<dbReference type="GO" id="GO:0008768">
    <property type="term" value="F:UDP-sugar diphosphatase activity"/>
    <property type="evidence" value="ECO:0007669"/>
    <property type="project" value="TreeGrafter"/>
</dbReference>
<evidence type="ECO:0000259" key="5">
    <source>
        <dbReference type="Pfam" id="PF02872"/>
    </source>
</evidence>
<dbReference type="PANTHER" id="PTHR11575">
    <property type="entry name" value="5'-NUCLEOTIDASE-RELATED"/>
    <property type="match status" value="1"/>
</dbReference>
<comment type="similarity">
    <text evidence="2">Belongs to the 5'-nucleotidase family.</text>
</comment>
<keyword evidence="7" id="KW-1185">Reference proteome</keyword>
<dbReference type="PROSITE" id="PS51318">
    <property type="entry name" value="TAT"/>
    <property type="match status" value="1"/>
</dbReference>
<dbReference type="InterPro" id="IPR008334">
    <property type="entry name" value="5'-Nucleotdase_C"/>
</dbReference>
<sequence>MTERIGLSRRSLLRSGAAVAATTAVGTVLGAGLGAFPFKPALAVAARPGEMSVIPGTPNPTGGLDQLYWVTGNPLAAPVTTLSGALPGPMLKAGESRTLRIFHFNDLHTHLTLPHKTKGPTHKFAQMVKIIDEARARRAADEVILTLSGGDDHTGSVFDELIGWSPEEFLIDPGYTAYSAAGIDMAALGNHELDRGTAVLREGLRQNARFPVLSSNLYGSRTLVWGQDYMPAAIGVRNGLRIAVIGLTTPVDSRVGTKEDPTLAVDSPAKALRHLLPALSAAADFTVVLSHCGYGLDSNHDGKAGADRTLVEGDLLLAEITADLAKSPAVVIGGHTHTVLNADGLEARNLVRGVPVLQAGGHGSHLGEAVFRIGSSGAVAAPSARLHTIKARDNRVPASDPKAVGLETEADYDTAFEAQVIAPLLSRLDSRLAAVIGRIEGAPAIDEAAVQAERYVGECALANFLTDSVVERSSHFPGGGQVDAALFNATGLAAGLPTSGPVTFQQVYEVNPFADSILICQMTGRQILAMLTSNARRIVRPEELAGGGIDVTKYVSRGFLHFSAGLRYTIALGASVAEATVPHASIGEIDLRANPDRLFRIGMNTYIAGGGYGEAWNGNPIGGGVPGQIVSFDIKALPKLDTGLVYRNEVIARIRETGIIAPSTGARRDGRLQVIA</sequence>
<reference evidence="6 7" key="1">
    <citation type="submission" date="2020-08" db="EMBL/GenBank/DDBJ databases">
        <title>Genomic Encyclopedia of Type Strains, Phase IV (KMG-IV): sequencing the most valuable type-strain genomes for metagenomic binning, comparative biology and taxonomic classification.</title>
        <authorList>
            <person name="Goeker M."/>
        </authorList>
    </citation>
    <scope>NUCLEOTIDE SEQUENCE [LARGE SCALE GENOMIC DNA]</scope>
    <source>
        <strain evidence="6 7">DSM 11590</strain>
    </source>
</reference>
<evidence type="ECO:0000256" key="3">
    <source>
        <dbReference type="SAM" id="Phobius"/>
    </source>
</evidence>
<dbReference type="RefSeq" id="WP_184266266.1">
    <property type="nucleotide sequence ID" value="NZ_JACIIX010000023.1"/>
</dbReference>
<keyword evidence="1" id="KW-0732">Signal</keyword>
<dbReference type="GO" id="GO:0030288">
    <property type="term" value="C:outer membrane-bounded periplasmic space"/>
    <property type="evidence" value="ECO:0007669"/>
    <property type="project" value="TreeGrafter"/>
</dbReference>
<dbReference type="AlphaFoldDB" id="A0A7W9ZIY2"/>
<feature type="domain" description="Calcineurin-like phosphoesterase" evidence="4">
    <location>
        <begin position="99"/>
        <end position="338"/>
    </location>
</feature>
<protein>
    <submittedName>
        <fullName evidence="6">2',3'-cyclic-nucleotide 2'-phosphodiesterase (5'-nucleotidase family)</fullName>
    </submittedName>
</protein>
<keyword evidence="2" id="KW-0547">Nucleotide-binding</keyword>
<dbReference type="SUPFAM" id="SSF55816">
    <property type="entry name" value="5'-nucleotidase (syn. UDP-sugar hydrolase), C-terminal domain"/>
    <property type="match status" value="1"/>
</dbReference>
<dbReference type="EMBL" id="JACIIX010000023">
    <property type="protein sequence ID" value="MBB6212377.1"/>
    <property type="molecule type" value="Genomic_DNA"/>
</dbReference>
<dbReference type="Pfam" id="PF02872">
    <property type="entry name" value="5_nucleotid_C"/>
    <property type="match status" value="1"/>
</dbReference>
<evidence type="ECO:0000259" key="4">
    <source>
        <dbReference type="Pfam" id="PF00149"/>
    </source>
</evidence>
<keyword evidence="3" id="KW-1133">Transmembrane helix</keyword>
<evidence type="ECO:0000313" key="7">
    <source>
        <dbReference type="Proteomes" id="UP000544872"/>
    </source>
</evidence>
<organism evidence="6 7">
    <name type="scientific">Novispirillum itersonii</name>
    <name type="common">Aquaspirillum itersonii</name>
    <dbReference type="NCBI Taxonomy" id="189"/>
    <lineage>
        <taxon>Bacteria</taxon>
        <taxon>Pseudomonadati</taxon>
        <taxon>Pseudomonadota</taxon>
        <taxon>Alphaproteobacteria</taxon>
        <taxon>Rhodospirillales</taxon>
        <taxon>Novispirillaceae</taxon>
        <taxon>Novispirillum</taxon>
    </lineage>
</organism>
<keyword evidence="2" id="KW-0378">Hydrolase</keyword>
<keyword evidence="3" id="KW-0812">Transmembrane</keyword>
<dbReference type="InterPro" id="IPR036907">
    <property type="entry name" value="5'-Nucleotdase_C_sf"/>
</dbReference>
<name>A0A7W9ZIY2_NOVIT</name>
<keyword evidence="3" id="KW-0472">Membrane</keyword>
<dbReference type="SUPFAM" id="SSF56300">
    <property type="entry name" value="Metallo-dependent phosphatases"/>
    <property type="match status" value="1"/>
</dbReference>
<dbReference type="GO" id="GO:0009166">
    <property type="term" value="P:nucleotide catabolic process"/>
    <property type="evidence" value="ECO:0007669"/>
    <property type="project" value="InterPro"/>
</dbReference>
<dbReference type="Proteomes" id="UP000544872">
    <property type="component" value="Unassembled WGS sequence"/>
</dbReference>
<feature type="domain" description="5'-Nucleotidase C-terminal" evidence="5">
    <location>
        <begin position="435"/>
        <end position="613"/>
    </location>
</feature>
<accession>A0A7W9ZIY2</accession>
<evidence type="ECO:0000256" key="2">
    <source>
        <dbReference type="RuleBase" id="RU362119"/>
    </source>
</evidence>
<gene>
    <name evidence="6" type="ORF">FHS48_003831</name>
</gene>
<dbReference type="GO" id="GO:0008253">
    <property type="term" value="F:5'-nucleotidase activity"/>
    <property type="evidence" value="ECO:0007669"/>
    <property type="project" value="TreeGrafter"/>
</dbReference>
<evidence type="ECO:0000313" key="6">
    <source>
        <dbReference type="EMBL" id="MBB6212377.1"/>
    </source>
</evidence>
<dbReference type="Gene3D" id="3.60.21.10">
    <property type="match status" value="1"/>
</dbReference>
<comment type="caution">
    <text evidence="6">The sequence shown here is derived from an EMBL/GenBank/DDBJ whole genome shotgun (WGS) entry which is preliminary data.</text>
</comment>
<dbReference type="Gene3D" id="3.90.780.10">
    <property type="entry name" value="5'-Nucleotidase, C-terminal domain"/>
    <property type="match status" value="1"/>
</dbReference>
<dbReference type="InterPro" id="IPR006311">
    <property type="entry name" value="TAT_signal"/>
</dbReference>
<evidence type="ECO:0000256" key="1">
    <source>
        <dbReference type="ARBA" id="ARBA00022729"/>
    </source>
</evidence>
<dbReference type="PRINTS" id="PR01607">
    <property type="entry name" value="APYRASEFAMLY"/>
</dbReference>
<dbReference type="InterPro" id="IPR029052">
    <property type="entry name" value="Metallo-depent_PP-like"/>
</dbReference>
<dbReference type="InterPro" id="IPR006179">
    <property type="entry name" value="5_nucleotidase/apyrase"/>
</dbReference>
<dbReference type="GO" id="GO:0000166">
    <property type="term" value="F:nucleotide binding"/>
    <property type="evidence" value="ECO:0007669"/>
    <property type="project" value="UniProtKB-KW"/>
</dbReference>
<dbReference type="InterPro" id="IPR004843">
    <property type="entry name" value="Calcineurin-like_PHP"/>
</dbReference>
<feature type="transmembrane region" description="Helical" evidence="3">
    <location>
        <begin position="12"/>
        <end position="38"/>
    </location>
</feature>
<dbReference type="Pfam" id="PF00149">
    <property type="entry name" value="Metallophos"/>
    <property type="match status" value="1"/>
</dbReference>